<dbReference type="GeneID" id="41597852"/>
<dbReference type="GO" id="GO:0000160">
    <property type="term" value="P:phosphorelay signal transduction system"/>
    <property type="evidence" value="ECO:0007669"/>
    <property type="project" value="InterPro"/>
</dbReference>
<protein>
    <submittedName>
        <fullName evidence="3">Response regulator with CheY-like receiver domain and winged-helix DNA-binding domain</fullName>
    </submittedName>
</protein>
<dbReference type="PANTHER" id="PTHR44591">
    <property type="entry name" value="STRESS RESPONSE REGULATOR PROTEIN 1"/>
    <property type="match status" value="1"/>
</dbReference>
<keyword evidence="4" id="KW-1185">Reference proteome</keyword>
<dbReference type="Pfam" id="PF00072">
    <property type="entry name" value="Response_reg"/>
    <property type="match status" value="1"/>
</dbReference>
<dbReference type="Proteomes" id="UP000028194">
    <property type="component" value="Chromosome"/>
</dbReference>
<evidence type="ECO:0000259" key="2">
    <source>
        <dbReference type="PROSITE" id="PS50110"/>
    </source>
</evidence>
<evidence type="ECO:0000256" key="1">
    <source>
        <dbReference type="ARBA" id="ARBA00022553"/>
    </source>
</evidence>
<organism evidence="3 4">
    <name type="scientific">Candidatus Nitrososphaera evergladensis SR1</name>
    <dbReference type="NCBI Taxonomy" id="1459636"/>
    <lineage>
        <taxon>Archaea</taxon>
        <taxon>Nitrososphaerota</taxon>
        <taxon>Nitrososphaeria</taxon>
        <taxon>Nitrososphaerales</taxon>
        <taxon>Nitrososphaeraceae</taxon>
        <taxon>Nitrososphaera</taxon>
    </lineage>
</organism>
<dbReference type="PROSITE" id="PS50110">
    <property type="entry name" value="RESPONSE_REGULATORY"/>
    <property type="match status" value="1"/>
</dbReference>
<proteinExistence type="predicted"/>
<evidence type="ECO:0000313" key="3">
    <source>
        <dbReference type="EMBL" id="AIF84179.1"/>
    </source>
</evidence>
<dbReference type="PANTHER" id="PTHR44591:SF3">
    <property type="entry name" value="RESPONSE REGULATORY DOMAIN-CONTAINING PROTEIN"/>
    <property type="match status" value="1"/>
</dbReference>
<gene>
    <name evidence="3" type="ORF">NTE_02124</name>
</gene>
<dbReference type="InterPro" id="IPR011006">
    <property type="entry name" value="CheY-like_superfamily"/>
</dbReference>
<dbReference type="STRING" id="1459636.NTE_02124"/>
<dbReference type="EMBL" id="CP007174">
    <property type="protein sequence ID" value="AIF84179.1"/>
    <property type="molecule type" value="Genomic_DNA"/>
</dbReference>
<dbReference type="OrthoDB" id="9652at2157"/>
<accession>A0A075MY24</accession>
<sequence>MEILIIDDDPDITETLADYFRERGEVCRVYNNGEDGLKAMSSEGSFDVALLDLSMPGINGFDSLRALAYKGILRRKPVFVITAMDISPESEKLMRDAGVMKVFRKPFSPESLAKTLETYHKKN</sequence>
<dbReference type="SUPFAM" id="SSF52172">
    <property type="entry name" value="CheY-like"/>
    <property type="match status" value="1"/>
</dbReference>
<dbReference type="InterPro" id="IPR050595">
    <property type="entry name" value="Bact_response_regulator"/>
</dbReference>
<dbReference type="SMART" id="SM00448">
    <property type="entry name" value="REC"/>
    <property type="match status" value="1"/>
</dbReference>
<dbReference type="Gene3D" id="3.40.50.2300">
    <property type="match status" value="1"/>
</dbReference>
<dbReference type="RefSeq" id="WP_158385372.1">
    <property type="nucleotide sequence ID" value="NZ_CP007174.1"/>
</dbReference>
<keyword evidence="3" id="KW-0238">DNA-binding</keyword>
<feature type="domain" description="Response regulatory" evidence="2">
    <location>
        <begin position="2"/>
        <end position="120"/>
    </location>
</feature>
<dbReference type="InterPro" id="IPR001789">
    <property type="entry name" value="Sig_transdc_resp-reg_receiver"/>
</dbReference>
<evidence type="ECO:0000313" key="4">
    <source>
        <dbReference type="Proteomes" id="UP000028194"/>
    </source>
</evidence>
<dbReference type="AlphaFoldDB" id="A0A075MY24"/>
<dbReference type="GO" id="GO:0003677">
    <property type="term" value="F:DNA binding"/>
    <property type="evidence" value="ECO:0007669"/>
    <property type="project" value="UniProtKB-KW"/>
</dbReference>
<dbReference type="eggNOG" id="arCOG02589">
    <property type="taxonomic scope" value="Archaea"/>
</dbReference>
<dbReference type="KEGG" id="nev:NTE_02124"/>
<name>A0A075MY24_9ARCH</name>
<keyword evidence="1" id="KW-0597">Phosphoprotein</keyword>
<dbReference type="HOGENOM" id="CLU_000445_69_8_2"/>
<reference evidence="3 4" key="1">
    <citation type="journal article" date="2014" name="PLoS ONE">
        <title>Genome Sequence of Candidatus Nitrososphaera evergladensis from Group I.1b Enriched from Everglades Soil Reveals Novel Genomic Features of the Ammonia-Oxidizing Archaea.</title>
        <authorList>
            <person name="Zhalnina K.V."/>
            <person name="Dias R."/>
            <person name="Leonard M.T."/>
            <person name="Dorr de Quadros P."/>
            <person name="Camargo F.A."/>
            <person name="Drew J.C."/>
            <person name="Farmerie W.G."/>
            <person name="Daroub S.H."/>
            <person name="Triplett E.W."/>
        </authorList>
    </citation>
    <scope>NUCLEOTIDE SEQUENCE [LARGE SCALE GENOMIC DNA]</scope>
    <source>
        <strain evidence="3 4">SR1</strain>
    </source>
</reference>